<evidence type="ECO:0008006" key="3">
    <source>
        <dbReference type="Google" id="ProtNLM"/>
    </source>
</evidence>
<organism evidence="1 2">
    <name type="scientific">Acetobacter conturbans</name>
    <dbReference type="NCBI Taxonomy" id="1737472"/>
    <lineage>
        <taxon>Bacteria</taxon>
        <taxon>Pseudomonadati</taxon>
        <taxon>Pseudomonadota</taxon>
        <taxon>Alphaproteobacteria</taxon>
        <taxon>Acetobacterales</taxon>
        <taxon>Acetobacteraceae</taxon>
        <taxon>Acetobacter</taxon>
    </lineage>
</organism>
<dbReference type="EMBL" id="WOSY01000005">
    <property type="protein sequence ID" value="NHN88421.1"/>
    <property type="molecule type" value="Genomic_DNA"/>
</dbReference>
<evidence type="ECO:0000313" key="1">
    <source>
        <dbReference type="EMBL" id="NHN88421.1"/>
    </source>
</evidence>
<accession>A0ABX0JYL3</accession>
<dbReference type="Proteomes" id="UP000631653">
    <property type="component" value="Unassembled WGS sequence"/>
</dbReference>
<name>A0ABX0JYL3_9PROT</name>
<proteinExistence type="predicted"/>
<protein>
    <recommendedName>
        <fullName evidence="3">Bacteriocin</fullName>
    </recommendedName>
</protein>
<dbReference type="RefSeq" id="WP_173569702.1">
    <property type="nucleotide sequence ID" value="NZ_WOSY01000005.1"/>
</dbReference>
<sequence length="134" mass="13665">MSAMRELSIAELETVAGGCCSHSQHACGGGGQSSASLSGMIGAYAGYLAGMYNVSADYFNHASCSTISSAWQNVASDEKIGYSTTQNMSVGDAMKFLQQTISTIRSAVTVSGCGCITGENAIAFPITSSSSTFG</sequence>
<gene>
    <name evidence="1" type="ORF">GOB81_07230</name>
</gene>
<evidence type="ECO:0000313" key="2">
    <source>
        <dbReference type="Proteomes" id="UP000631653"/>
    </source>
</evidence>
<keyword evidence="2" id="KW-1185">Reference proteome</keyword>
<comment type="caution">
    <text evidence="1">The sequence shown here is derived from an EMBL/GenBank/DDBJ whole genome shotgun (WGS) entry which is preliminary data.</text>
</comment>
<reference evidence="1 2" key="1">
    <citation type="journal article" date="2020" name="Int. J. Syst. Evol. Microbiol.">
        <title>Novel acetic acid bacteria from cider fermentations: Acetobacter conturbans sp. nov. and Acetobacter fallax sp. nov.</title>
        <authorList>
            <person name="Sombolestani A.S."/>
            <person name="Cleenwerck I."/>
            <person name="Cnockaert M."/>
            <person name="Borremans W."/>
            <person name="Wieme A.D."/>
            <person name="De Vuyst L."/>
            <person name="Vandamme P."/>
        </authorList>
    </citation>
    <scope>NUCLEOTIDE SEQUENCE [LARGE SCALE GENOMIC DNA]</scope>
    <source>
        <strain evidence="1 2">LMG 1627</strain>
    </source>
</reference>